<gene>
    <name evidence="2" type="ORF">CLUMA_CG000684</name>
</gene>
<dbReference type="AlphaFoldDB" id="A0A1J1HKU4"/>
<evidence type="ECO:0000313" key="3">
    <source>
        <dbReference type="Proteomes" id="UP000183832"/>
    </source>
</evidence>
<protein>
    <submittedName>
        <fullName evidence="2">CLUMA_CG000684, isoform A</fullName>
    </submittedName>
</protein>
<evidence type="ECO:0000256" key="1">
    <source>
        <dbReference type="SAM" id="MobiDB-lite"/>
    </source>
</evidence>
<reference evidence="2 3" key="1">
    <citation type="submission" date="2015-04" db="EMBL/GenBank/DDBJ databases">
        <authorList>
            <person name="Syromyatnikov M.Y."/>
            <person name="Popov V.N."/>
        </authorList>
    </citation>
    <scope>NUCLEOTIDE SEQUENCE [LARGE SCALE GENOMIC DNA]</scope>
</reference>
<accession>A0A1J1HKU4</accession>
<organism evidence="2 3">
    <name type="scientific">Clunio marinus</name>
    <dbReference type="NCBI Taxonomy" id="568069"/>
    <lineage>
        <taxon>Eukaryota</taxon>
        <taxon>Metazoa</taxon>
        <taxon>Ecdysozoa</taxon>
        <taxon>Arthropoda</taxon>
        <taxon>Hexapoda</taxon>
        <taxon>Insecta</taxon>
        <taxon>Pterygota</taxon>
        <taxon>Neoptera</taxon>
        <taxon>Endopterygota</taxon>
        <taxon>Diptera</taxon>
        <taxon>Nematocera</taxon>
        <taxon>Chironomoidea</taxon>
        <taxon>Chironomidae</taxon>
        <taxon>Clunio</taxon>
    </lineage>
</organism>
<evidence type="ECO:0000313" key="2">
    <source>
        <dbReference type="EMBL" id="CRK86857.1"/>
    </source>
</evidence>
<name>A0A1J1HKU4_9DIPT</name>
<dbReference type="EMBL" id="CVRI01000002">
    <property type="protein sequence ID" value="CRK86857.1"/>
    <property type="molecule type" value="Genomic_DNA"/>
</dbReference>
<dbReference type="OrthoDB" id="434092at2759"/>
<keyword evidence="3" id="KW-1185">Reference proteome</keyword>
<dbReference type="Proteomes" id="UP000183832">
    <property type="component" value="Unassembled WGS sequence"/>
</dbReference>
<proteinExistence type="predicted"/>
<sequence>MIRNTKKQKGEERENLVSSEKMIESMQQKVSCTSIATTANISRSKPTRKCDQFQKHKQKKT</sequence>
<feature type="region of interest" description="Disordered" evidence="1">
    <location>
        <begin position="37"/>
        <end position="61"/>
    </location>
</feature>